<keyword evidence="9" id="KW-0067">ATP-binding</keyword>
<dbReference type="AlphaFoldDB" id="A0A0D9X8S8"/>
<evidence type="ECO:0000256" key="6">
    <source>
        <dbReference type="ARBA" id="ARBA00022723"/>
    </source>
</evidence>
<dbReference type="EnsemblPlants" id="LPERR08G14690.1">
    <property type="protein sequence ID" value="LPERR08G14690.1"/>
    <property type="gene ID" value="LPERR08G14690"/>
</dbReference>
<keyword evidence="10 13" id="KW-0460">Magnesium</keyword>
<evidence type="ECO:0000313" key="16">
    <source>
        <dbReference type="Proteomes" id="UP000032180"/>
    </source>
</evidence>
<keyword evidence="16" id="KW-1185">Reference proteome</keyword>
<protein>
    <recommendedName>
        <fullName evidence="4 13">Pyruvate kinase</fullName>
        <ecNumber evidence="4 13">2.7.1.40</ecNumber>
    </recommendedName>
</protein>
<dbReference type="PANTHER" id="PTHR11817">
    <property type="entry name" value="PYRUVATE KINASE"/>
    <property type="match status" value="1"/>
</dbReference>
<dbReference type="SUPFAM" id="SSF51621">
    <property type="entry name" value="Phosphoenolpyruvate/pyruvate domain"/>
    <property type="match status" value="1"/>
</dbReference>
<name>A0A0D9X8S8_9ORYZ</name>
<dbReference type="GO" id="GO:0030955">
    <property type="term" value="F:potassium ion binding"/>
    <property type="evidence" value="ECO:0007669"/>
    <property type="project" value="InterPro"/>
</dbReference>
<dbReference type="HOGENOM" id="CLU_1296026_0_0_1"/>
<dbReference type="Gene3D" id="3.20.20.60">
    <property type="entry name" value="Phosphoenolpyruvate-binding domains"/>
    <property type="match status" value="2"/>
</dbReference>
<dbReference type="GO" id="GO:0004743">
    <property type="term" value="F:pyruvate kinase activity"/>
    <property type="evidence" value="ECO:0007669"/>
    <property type="project" value="UniProtKB-EC"/>
</dbReference>
<dbReference type="Proteomes" id="UP000032180">
    <property type="component" value="Chromosome 8"/>
</dbReference>
<reference evidence="15" key="3">
    <citation type="submission" date="2015-04" db="UniProtKB">
        <authorList>
            <consortium name="EnsemblPlants"/>
        </authorList>
    </citation>
    <scope>IDENTIFICATION</scope>
</reference>
<proteinExistence type="inferred from homology"/>
<comment type="pathway">
    <text evidence="2 13">Carbohydrate degradation; glycolysis; pyruvate from D-glyceraldehyde 3-phosphate: step 5/5.</text>
</comment>
<reference evidence="15 16" key="1">
    <citation type="submission" date="2012-08" db="EMBL/GenBank/DDBJ databases">
        <title>Oryza genome evolution.</title>
        <authorList>
            <person name="Wing R.A."/>
        </authorList>
    </citation>
    <scope>NUCLEOTIDE SEQUENCE</scope>
</reference>
<reference evidence="16" key="2">
    <citation type="submission" date="2013-12" db="EMBL/GenBank/DDBJ databases">
        <authorList>
            <person name="Yu Y."/>
            <person name="Lee S."/>
            <person name="de Baynast K."/>
            <person name="Wissotski M."/>
            <person name="Liu L."/>
            <person name="Talag J."/>
            <person name="Goicoechea J."/>
            <person name="Angelova A."/>
            <person name="Jetty R."/>
            <person name="Kudrna D."/>
            <person name="Golser W."/>
            <person name="Rivera L."/>
            <person name="Zhang J."/>
            <person name="Wing R."/>
        </authorList>
    </citation>
    <scope>NUCLEOTIDE SEQUENCE</scope>
</reference>
<evidence type="ECO:0000259" key="14">
    <source>
        <dbReference type="Pfam" id="PF00224"/>
    </source>
</evidence>
<evidence type="ECO:0000313" key="15">
    <source>
        <dbReference type="EnsemblPlants" id="LPERR08G14690.1"/>
    </source>
</evidence>
<keyword evidence="11 13" id="KW-0324">Glycolysis</keyword>
<dbReference type="UniPathway" id="UPA00109">
    <property type="reaction ID" value="UER00188"/>
</dbReference>
<dbReference type="EC" id="2.7.1.40" evidence="4 13"/>
<dbReference type="GO" id="GO:0000287">
    <property type="term" value="F:magnesium ion binding"/>
    <property type="evidence" value="ECO:0007669"/>
    <property type="project" value="InterPro"/>
</dbReference>
<dbReference type="Pfam" id="PF00224">
    <property type="entry name" value="PK"/>
    <property type="match status" value="1"/>
</dbReference>
<feature type="domain" description="Pyruvate kinase barrel" evidence="14">
    <location>
        <begin position="124"/>
        <end position="171"/>
    </location>
</feature>
<dbReference type="Gramene" id="LPERR08G14690.1">
    <property type="protein sequence ID" value="LPERR08G14690.1"/>
    <property type="gene ID" value="LPERR08G14690"/>
</dbReference>
<keyword evidence="8 13" id="KW-0418">Kinase</keyword>
<dbReference type="STRING" id="77586.A0A0D9X8S8"/>
<dbReference type="GO" id="GO:0016301">
    <property type="term" value="F:kinase activity"/>
    <property type="evidence" value="ECO:0007669"/>
    <property type="project" value="UniProtKB-KW"/>
</dbReference>
<dbReference type="PRINTS" id="PR01050">
    <property type="entry name" value="PYRUVTKNASE"/>
</dbReference>
<dbReference type="InterPro" id="IPR001697">
    <property type="entry name" value="Pyr_Knase"/>
</dbReference>
<evidence type="ECO:0000256" key="12">
    <source>
        <dbReference type="ARBA" id="ARBA00023317"/>
    </source>
</evidence>
<evidence type="ECO:0000256" key="1">
    <source>
        <dbReference type="ARBA" id="ARBA00001958"/>
    </source>
</evidence>
<evidence type="ECO:0000256" key="8">
    <source>
        <dbReference type="ARBA" id="ARBA00022777"/>
    </source>
</evidence>
<evidence type="ECO:0000256" key="9">
    <source>
        <dbReference type="ARBA" id="ARBA00022840"/>
    </source>
</evidence>
<comment type="similarity">
    <text evidence="3 13">Belongs to the pyruvate kinase family.</text>
</comment>
<evidence type="ECO:0000256" key="4">
    <source>
        <dbReference type="ARBA" id="ARBA00012142"/>
    </source>
</evidence>
<evidence type="ECO:0000256" key="2">
    <source>
        <dbReference type="ARBA" id="ARBA00004997"/>
    </source>
</evidence>
<keyword evidence="6" id="KW-0479">Metal-binding</keyword>
<evidence type="ECO:0000256" key="5">
    <source>
        <dbReference type="ARBA" id="ARBA00022679"/>
    </source>
</evidence>
<dbReference type="InterPro" id="IPR015793">
    <property type="entry name" value="Pyrv_Knase_brl"/>
</dbReference>
<evidence type="ECO:0000256" key="7">
    <source>
        <dbReference type="ARBA" id="ARBA00022741"/>
    </source>
</evidence>
<evidence type="ECO:0000256" key="3">
    <source>
        <dbReference type="ARBA" id="ARBA00008663"/>
    </source>
</evidence>
<dbReference type="InterPro" id="IPR040442">
    <property type="entry name" value="Pyrv_kinase-like_dom_sf"/>
</dbReference>
<evidence type="ECO:0000256" key="10">
    <source>
        <dbReference type="ARBA" id="ARBA00022842"/>
    </source>
</evidence>
<accession>A0A0D9X8S8</accession>
<keyword evidence="5 13" id="KW-0808">Transferase</keyword>
<comment type="cofactor">
    <cofactor evidence="1">
        <name>K(+)</name>
        <dbReference type="ChEBI" id="CHEBI:29103"/>
    </cofactor>
</comment>
<dbReference type="InterPro" id="IPR015813">
    <property type="entry name" value="Pyrv/PenolPyrv_kinase-like_dom"/>
</dbReference>
<organism evidence="15 16">
    <name type="scientific">Leersia perrieri</name>
    <dbReference type="NCBI Taxonomy" id="77586"/>
    <lineage>
        <taxon>Eukaryota</taxon>
        <taxon>Viridiplantae</taxon>
        <taxon>Streptophyta</taxon>
        <taxon>Embryophyta</taxon>
        <taxon>Tracheophyta</taxon>
        <taxon>Spermatophyta</taxon>
        <taxon>Magnoliopsida</taxon>
        <taxon>Liliopsida</taxon>
        <taxon>Poales</taxon>
        <taxon>Poaceae</taxon>
        <taxon>BOP clade</taxon>
        <taxon>Oryzoideae</taxon>
        <taxon>Oryzeae</taxon>
        <taxon>Oryzinae</taxon>
        <taxon>Leersia</taxon>
    </lineage>
</organism>
<comment type="catalytic activity">
    <reaction evidence="13">
        <text>pyruvate + ATP = phosphoenolpyruvate + ADP + H(+)</text>
        <dbReference type="Rhea" id="RHEA:18157"/>
        <dbReference type="ChEBI" id="CHEBI:15361"/>
        <dbReference type="ChEBI" id="CHEBI:15378"/>
        <dbReference type="ChEBI" id="CHEBI:30616"/>
        <dbReference type="ChEBI" id="CHEBI:58702"/>
        <dbReference type="ChEBI" id="CHEBI:456216"/>
        <dbReference type="EC" id="2.7.1.40"/>
    </reaction>
</comment>
<dbReference type="eggNOG" id="KOG2323">
    <property type="taxonomic scope" value="Eukaryota"/>
</dbReference>
<dbReference type="GO" id="GO:0005524">
    <property type="term" value="F:ATP binding"/>
    <property type="evidence" value="ECO:0007669"/>
    <property type="project" value="UniProtKB-KW"/>
</dbReference>
<keyword evidence="7" id="KW-0547">Nucleotide-binding</keyword>
<keyword evidence="12" id="KW-0670">Pyruvate</keyword>
<evidence type="ECO:0000256" key="13">
    <source>
        <dbReference type="RuleBase" id="RU000504"/>
    </source>
</evidence>
<sequence>METLELSSASDQRRYGGSSQKLTLFVHSPKGLVLWTCVFDCYAPNCFPRVSLGALDNLRKAMDYIGLLCTIIDSHGLSGRSQAHTFEARKEIIITADYSINGDDNLIFMRYHKLAIDLKSSADVRIQLSYVENQEGVANVDEIVTNADAFMVARGDLGMEIPIEKIFYAQNSNVAIAVLDGTNCVMLSGETTTKAYPELAMWTTANICLKAES</sequence>
<evidence type="ECO:0000256" key="11">
    <source>
        <dbReference type="ARBA" id="ARBA00023152"/>
    </source>
</evidence>